<name>A0AAV4PVZ2_9ARAC</name>
<proteinExistence type="predicted"/>
<evidence type="ECO:0000313" key="2">
    <source>
        <dbReference type="Proteomes" id="UP001054837"/>
    </source>
</evidence>
<protein>
    <submittedName>
        <fullName evidence="1">Uncharacterized protein</fullName>
    </submittedName>
</protein>
<dbReference type="AlphaFoldDB" id="A0AAV4PVZ2"/>
<dbReference type="Proteomes" id="UP001054837">
    <property type="component" value="Unassembled WGS sequence"/>
</dbReference>
<reference evidence="1 2" key="1">
    <citation type="submission" date="2021-06" db="EMBL/GenBank/DDBJ databases">
        <title>Caerostris darwini draft genome.</title>
        <authorList>
            <person name="Kono N."/>
            <person name="Arakawa K."/>
        </authorList>
    </citation>
    <scope>NUCLEOTIDE SEQUENCE [LARGE SCALE GENOMIC DNA]</scope>
</reference>
<evidence type="ECO:0000313" key="1">
    <source>
        <dbReference type="EMBL" id="GIY01290.1"/>
    </source>
</evidence>
<gene>
    <name evidence="1" type="ORF">CDAR_213371</name>
</gene>
<organism evidence="1 2">
    <name type="scientific">Caerostris darwini</name>
    <dbReference type="NCBI Taxonomy" id="1538125"/>
    <lineage>
        <taxon>Eukaryota</taxon>
        <taxon>Metazoa</taxon>
        <taxon>Ecdysozoa</taxon>
        <taxon>Arthropoda</taxon>
        <taxon>Chelicerata</taxon>
        <taxon>Arachnida</taxon>
        <taxon>Araneae</taxon>
        <taxon>Araneomorphae</taxon>
        <taxon>Entelegynae</taxon>
        <taxon>Araneoidea</taxon>
        <taxon>Araneidae</taxon>
        <taxon>Caerostris</taxon>
    </lineage>
</organism>
<dbReference type="EMBL" id="BPLQ01003552">
    <property type="protein sequence ID" value="GIY01290.1"/>
    <property type="molecule type" value="Genomic_DNA"/>
</dbReference>
<sequence>MCGYRGCCWASICSHGSIMFPLMELHLTLMDPTVLFEQTTESTPEKLDSLTNRLPVNDFSSPLKSPVELDPKALPLLRVEETYSLEEPLSTME</sequence>
<keyword evidence="2" id="KW-1185">Reference proteome</keyword>
<comment type="caution">
    <text evidence="1">The sequence shown here is derived from an EMBL/GenBank/DDBJ whole genome shotgun (WGS) entry which is preliminary data.</text>
</comment>
<accession>A0AAV4PVZ2</accession>